<sequence length="198" mass="21944">MTKSIMLVGVGGQGTILASKLLTIGLMEAGYDVKMSEIHGMSQRGGSVSSQVRYSEDNVYSPVIEIGGADMIVSFEKMEALRYLKYLKPEGKVVVNNYRLNSVSTLVGKLEYKEEEIDSELKRLNAKIIDAAKEAEELGNAKVMNVILLGSLVKSMGLEKIHWEDIIRKNVKEKFIDLNIKAFRVGMDLVEEAIKATV</sequence>
<feature type="coiled-coil region" evidence="2">
    <location>
        <begin position="114"/>
        <end position="141"/>
    </location>
</feature>
<dbReference type="NCBIfam" id="NF005325">
    <property type="entry name" value="PRK06853.1-5"/>
    <property type="match status" value="1"/>
</dbReference>
<dbReference type="PANTHER" id="PTHR43854:SF1">
    <property type="entry name" value="INDOLEPYRUVATE OXIDOREDUCTASE SUBUNIT IORB"/>
    <property type="match status" value="1"/>
</dbReference>
<dbReference type="RefSeq" id="WP_228415262.1">
    <property type="nucleotide sequence ID" value="NZ_CP081135.1"/>
</dbReference>
<organism evidence="4 5">
    <name type="scientific">Terrisporobacter hibernicus</name>
    <dbReference type="NCBI Taxonomy" id="2813371"/>
    <lineage>
        <taxon>Bacteria</taxon>
        <taxon>Bacillati</taxon>
        <taxon>Bacillota</taxon>
        <taxon>Clostridia</taxon>
        <taxon>Peptostreptococcales</taxon>
        <taxon>Peptostreptococcaceae</taxon>
        <taxon>Terrisporobacter</taxon>
    </lineage>
</organism>
<evidence type="ECO:0000259" key="3">
    <source>
        <dbReference type="Pfam" id="PF01558"/>
    </source>
</evidence>
<dbReference type="InterPro" id="IPR019752">
    <property type="entry name" value="Pyrv/ketoisovalerate_OxRed_cat"/>
</dbReference>
<evidence type="ECO:0000256" key="1">
    <source>
        <dbReference type="ARBA" id="ARBA00023002"/>
    </source>
</evidence>
<keyword evidence="2" id="KW-0175">Coiled coil</keyword>
<dbReference type="PANTHER" id="PTHR43854">
    <property type="entry name" value="INDOLEPYRUVATE OXIDOREDUCTASE SUBUNIT IORB"/>
    <property type="match status" value="1"/>
</dbReference>
<name>A0AAX2ZAN7_9FIRM</name>
<dbReference type="InterPro" id="IPR052198">
    <property type="entry name" value="IorB_Oxidoreductase"/>
</dbReference>
<feature type="domain" description="Pyruvate/ketoisovalerate oxidoreductase catalytic" evidence="3">
    <location>
        <begin position="11"/>
        <end position="188"/>
    </location>
</feature>
<reference evidence="4 5" key="1">
    <citation type="journal article" date="2023" name="Int. J. Syst. Evol. Microbiol.">
        <title>Terrisporobacter hibernicus sp. nov., isolated from bovine faeces in Northern Ireland.</title>
        <authorList>
            <person name="Mitchell M."/>
            <person name="Nguyen S.V."/>
            <person name="Connor M."/>
            <person name="Fairley D.J."/>
            <person name="Donoghue O."/>
            <person name="Marshall H."/>
            <person name="Koolman L."/>
            <person name="McMullan G."/>
            <person name="Schaffer K.E."/>
            <person name="McGrath J.W."/>
            <person name="Fanning S."/>
        </authorList>
    </citation>
    <scope>NUCLEOTIDE SEQUENCE [LARGE SCALE GENOMIC DNA]</scope>
    <source>
        <strain evidence="4 5">MCA3</strain>
    </source>
</reference>
<dbReference type="GO" id="GO:0016903">
    <property type="term" value="F:oxidoreductase activity, acting on the aldehyde or oxo group of donors"/>
    <property type="evidence" value="ECO:0007669"/>
    <property type="project" value="InterPro"/>
</dbReference>
<dbReference type="KEGG" id="tem:JW646_11610"/>
<gene>
    <name evidence="4" type="ORF">JW646_11610</name>
</gene>
<protein>
    <submittedName>
        <fullName evidence="4">Indolepyruvate oxidoreductase subunit beta</fullName>
    </submittedName>
</protein>
<evidence type="ECO:0000256" key="2">
    <source>
        <dbReference type="SAM" id="Coils"/>
    </source>
</evidence>
<dbReference type="EMBL" id="CP081135">
    <property type="protein sequence ID" value="UEL46298.1"/>
    <property type="molecule type" value="Genomic_DNA"/>
</dbReference>
<keyword evidence="1" id="KW-0560">Oxidoreductase</keyword>
<dbReference type="AlphaFoldDB" id="A0AAX2ZAN7"/>
<evidence type="ECO:0000313" key="5">
    <source>
        <dbReference type="Proteomes" id="UP001198983"/>
    </source>
</evidence>
<dbReference type="InterPro" id="IPR002869">
    <property type="entry name" value="Pyrv_flavodox_OxRed_cen"/>
</dbReference>
<proteinExistence type="predicted"/>
<dbReference type="Proteomes" id="UP001198983">
    <property type="component" value="Chromosome"/>
</dbReference>
<keyword evidence="5" id="KW-1185">Reference proteome</keyword>
<dbReference type="Pfam" id="PF01558">
    <property type="entry name" value="POR"/>
    <property type="match status" value="1"/>
</dbReference>
<accession>A0AAX2ZAN7</accession>
<dbReference type="SUPFAM" id="SSF53323">
    <property type="entry name" value="Pyruvate-ferredoxin oxidoreductase, PFOR, domain III"/>
    <property type="match status" value="1"/>
</dbReference>
<evidence type="ECO:0000313" key="4">
    <source>
        <dbReference type="EMBL" id="UEL46298.1"/>
    </source>
</evidence>
<dbReference type="Gene3D" id="3.40.920.10">
    <property type="entry name" value="Pyruvate-ferredoxin oxidoreductase, PFOR, domain III"/>
    <property type="match status" value="1"/>
</dbReference>